<reference evidence="2 3" key="1">
    <citation type="submission" date="2017-10" db="EMBL/GenBank/DDBJ databases">
        <title>Effective Description of Clostridium neonatale sp. nov. linked to necrotizing enterocolitis in neonates and a clarification of species assignable to the genus Clostridium (Prazmowski 1880) emend. Lawson and Rainey 2016.</title>
        <authorList>
            <person name="Bernard K."/>
            <person name="Burdz T."/>
            <person name="Wiebe D."/>
            <person name="Balcewich B."/>
            <person name="Alfa M."/>
            <person name="Bernier A.-M."/>
        </authorList>
    </citation>
    <scope>NUCLEOTIDE SEQUENCE [LARGE SCALE GENOMIC DNA]</scope>
    <source>
        <strain evidence="2 3">LCDC99A005</strain>
    </source>
</reference>
<gene>
    <name evidence="1" type="ORF">CNEO2_150063</name>
    <name evidence="2" type="ORF">CQ394_17025</name>
</gene>
<organism evidence="2 3">
    <name type="scientific">Clostridium neonatale</name>
    <dbReference type="NCBI Taxonomy" id="137838"/>
    <lineage>
        <taxon>Bacteria</taxon>
        <taxon>Bacillati</taxon>
        <taxon>Bacillota</taxon>
        <taxon>Clostridia</taxon>
        <taxon>Eubacteriales</taxon>
        <taxon>Clostridiaceae</taxon>
        <taxon>Clostridium</taxon>
    </lineage>
</organism>
<dbReference type="Proteomes" id="UP000220840">
    <property type="component" value="Unassembled WGS sequence"/>
</dbReference>
<dbReference type="Proteomes" id="UP001189143">
    <property type="component" value="Unassembled WGS sequence"/>
</dbReference>
<accession>A0A2A7MDG6</accession>
<dbReference type="EMBL" id="PDCJ01000003">
    <property type="protein sequence ID" value="PEG29639.1"/>
    <property type="molecule type" value="Genomic_DNA"/>
</dbReference>
<dbReference type="AlphaFoldDB" id="A0A2A7MDG6"/>
<name>A0A2A7MDG6_9CLOT</name>
<keyword evidence="3" id="KW-1185">Reference proteome</keyword>
<reference evidence="1" key="2">
    <citation type="submission" date="2022-10" db="EMBL/GenBank/DDBJ databases">
        <authorList>
            <person name="Aires J."/>
            <person name="Mesa V."/>
        </authorList>
    </citation>
    <scope>NUCLEOTIDE SEQUENCE</scope>
    <source>
        <strain evidence="1">Clostridium neonatale JD116</strain>
    </source>
</reference>
<sequence length="140" mass="16614">MAKYVKYKIINNSPYDENSHFTYCEKLMIPYITVRKKTKKYSYVEVDLIAIAQDHGDIMDFIRKDLNDKGLVLMVLKDLKIIKRSSIYFHLGNACYAAEILTEYAERFATSLFDFYYNAIQRAIREQKRHQIQSRINNIP</sequence>
<protein>
    <submittedName>
        <fullName evidence="2">Uncharacterized protein</fullName>
    </submittedName>
</protein>
<evidence type="ECO:0000313" key="3">
    <source>
        <dbReference type="Proteomes" id="UP000220840"/>
    </source>
</evidence>
<dbReference type="RefSeq" id="WP_058293539.1">
    <property type="nucleotide sequence ID" value="NZ_CAMRXC010000033.1"/>
</dbReference>
<dbReference type="OrthoDB" id="9976169at2"/>
<dbReference type="EMBL" id="CAMTCP010000066">
    <property type="protein sequence ID" value="CAI3546015.1"/>
    <property type="molecule type" value="Genomic_DNA"/>
</dbReference>
<comment type="caution">
    <text evidence="2">The sequence shown here is derived from an EMBL/GenBank/DDBJ whole genome shotgun (WGS) entry which is preliminary data.</text>
</comment>
<dbReference type="STRING" id="137838.GCA_001458595_00588"/>
<evidence type="ECO:0000313" key="2">
    <source>
        <dbReference type="EMBL" id="PEG29639.1"/>
    </source>
</evidence>
<evidence type="ECO:0000313" key="1">
    <source>
        <dbReference type="EMBL" id="CAI3546015.1"/>
    </source>
</evidence>
<proteinExistence type="predicted"/>